<accession>A0A9P0INF1</accession>
<dbReference type="Pfam" id="PF01798">
    <property type="entry name" value="Nop"/>
    <property type="match status" value="1"/>
</dbReference>
<dbReference type="Pfam" id="PF08156">
    <property type="entry name" value="NOP5NT"/>
    <property type="match status" value="1"/>
</dbReference>
<dbReference type="GO" id="GO:0030515">
    <property type="term" value="F:snoRNA binding"/>
    <property type="evidence" value="ECO:0007669"/>
    <property type="project" value="InterPro"/>
</dbReference>
<feature type="compositionally biased region" description="Basic and acidic residues" evidence="5">
    <location>
        <begin position="480"/>
        <end position="489"/>
    </location>
</feature>
<dbReference type="PANTHER" id="PTHR10894">
    <property type="entry name" value="NUCLEOLAR PROTEIN 5 NUCLEOLAR PROTEIN NOP5 NOP58"/>
    <property type="match status" value="1"/>
</dbReference>
<organism evidence="7 8">
    <name type="scientific">Aphis gossypii</name>
    <name type="common">Cotton aphid</name>
    <dbReference type="NCBI Taxonomy" id="80765"/>
    <lineage>
        <taxon>Eukaryota</taxon>
        <taxon>Metazoa</taxon>
        <taxon>Ecdysozoa</taxon>
        <taxon>Arthropoda</taxon>
        <taxon>Hexapoda</taxon>
        <taxon>Insecta</taxon>
        <taxon>Pterygota</taxon>
        <taxon>Neoptera</taxon>
        <taxon>Paraneoptera</taxon>
        <taxon>Hemiptera</taxon>
        <taxon>Sternorrhyncha</taxon>
        <taxon>Aphidomorpha</taxon>
        <taxon>Aphidoidea</taxon>
        <taxon>Aphididae</taxon>
        <taxon>Aphidini</taxon>
        <taxon>Aphis</taxon>
        <taxon>Aphis</taxon>
    </lineage>
</organism>
<proteinExistence type="inferred from homology"/>
<dbReference type="FunFam" id="1.10.287.4070:FF:000001">
    <property type="entry name" value="Probable Nucleolar protein 58"/>
    <property type="match status" value="1"/>
</dbReference>
<dbReference type="InterPro" id="IPR036070">
    <property type="entry name" value="Nop_dom_sf"/>
</dbReference>
<keyword evidence="8" id="KW-1185">Reference proteome</keyword>
<dbReference type="Gene3D" id="1.10.287.4070">
    <property type="match status" value="1"/>
</dbReference>
<protein>
    <recommendedName>
        <fullName evidence="6">Nop domain-containing protein</fullName>
    </recommendedName>
</protein>
<feature type="compositionally biased region" description="Basic and acidic residues" evidence="5">
    <location>
        <begin position="457"/>
        <end position="466"/>
    </location>
</feature>
<dbReference type="Proteomes" id="UP001154329">
    <property type="component" value="Chromosome 1"/>
</dbReference>
<sequence length="610" mass="67851">MLVLFETSAGYAIFKLLDENKLKNVSDLYSHFESPEATTKIIKLKHFQKFDDTTEALASAASLIEGKLCKSLKKVIKSHVNSSDSLMVADPKLGAAIKEKFNISCVSSSSAADLLRCIRSQFENLLVGLPKKDLTAMSLGLAHSLSRYKLKFSPDKIDTMIVQAIGLLDELDKEVNNYIMRCREWYGWHFPELGKILTDNLEYVKTIKTLGMRENAKSIDLSSILSPALEDQVKTAAEISMGTEIAEDDIQHIVQMCDEILDISTYRASLSDYLKSRMMAVAPNVTVLLGDLVGARMLAQGGSLVNVAKMPASTIQLCGAEKALFRALKKKHDTPKYGLIYHSSLVGRATAKVKGRMSRMLAAKVALAARFDAFGESETINLDLGTNHLANLEYKLRLMEEGSMTRISGTAKAKAKFEKYQVKREIVQYSAAADSTIPSNKRKIEDADIKEEYSEAAIKKDIKQEPEAQQPPKKKKKKNKDQTNGEDKSINNGADISVKSEQESILTEEQTPKSKKKKKKRELQEESVTEENVVENVPKKKKKSLVVDTSVTEVVTESGKKKKKNKSQIEETEAIENSPKKKKKSIVADTSVDEVVTESGKKKKKKKKDQ</sequence>
<dbReference type="InterPro" id="IPR042239">
    <property type="entry name" value="Nop_C"/>
</dbReference>
<dbReference type="SMART" id="SM00931">
    <property type="entry name" value="NOSIC"/>
    <property type="match status" value="1"/>
</dbReference>
<dbReference type="InterPro" id="IPR012976">
    <property type="entry name" value="NOSIC"/>
</dbReference>
<dbReference type="AlphaFoldDB" id="A0A9P0INF1"/>
<feature type="compositionally biased region" description="Basic residues" evidence="5">
    <location>
        <begin position="601"/>
        <end position="610"/>
    </location>
</feature>
<keyword evidence="3" id="KW-0690">Ribosome biogenesis</keyword>
<evidence type="ECO:0000259" key="6">
    <source>
        <dbReference type="PROSITE" id="PS51358"/>
    </source>
</evidence>
<dbReference type="GO" id="GO:0031428">
    <property type="term" value="C:box C/D methylation guide snoRNP complex"/>
    <property type="evidence" value="ECO:0007669"/>
    <property type="project" value="InterPro"/>
</dbReference>
<dbReference type="PANTHER" id="PTHR10894:SF1">
    <property type="entry name" value="NUCLEOLAR PROTEIN 58"/>
    <property type="match status" value="1"/>
</dbReference>
<dbReference type="FunFam" id="1.10.246.90:FF:000005">
    <property type="entry name" value="Nucleolar protein 5, putative"/>
    <property type="match status" value="1"/>
</dbReference>
<evidence type="ECO:0000313" key="7">
    <source>
        <dbReference type="EMBL" id="CAH1712307.1"/>
    </source>
</evidence>
<evidence type="ECO:0000256" key="5">
    <source>
        <dbReference type="SAM" id="MobiDB-lite"/>
    </source>
</evidence>
<dbReference type="PROSITE" id="PS51358">
    <property type="entry name" value="NOP"/>
    <property type="match status" value="1"/>
</dbReference>
<keyword evidence="4" id="KW-0539">Nucleus</keyword>
<dbReference type="InterPro" id="IPR002687">
    <property type="entry name" value="Nop_dom"/>
</dbReference>
<evidence type="ECO:0000256" key="4">
    <source>
        <dbReference type="ARBA" id="ARBA00023242"/>
    </source>
</evidence>
<evidence type="ECO:0000256" key="3">
    <source>
        <dbReference type="ARBA" id="ARBA00022517"/>
    </source>
</evidence>
<dbReference type="InterPro" id="IPR045056">
    <property type="entry name" value="Nop56/Nop58"/>
</dbReference>
<dbReference type="EMBL" id="OU899034">
    <property type="protein sequence ID" value="CAH1712307.1"/>
    <property type="molecule type" value="Genomic_DNA"/>
</dbReference>
<gene>
    <name evidence="7" type="ORF">APHIGO_LOCUS1945</name>
</gene>
<reference evidence="7" key="1">
    <citation type="submission" date="2022-02" db="EMBL/GenBank/DDBJ databases">
        <authorList>
            <person name="King R."/>
        </authorList>
    </citation>
    <scope>NUCLEOTIDE SEQUENCE</scope>
</reference>
<dbReference type="GO" id="GO:0032040">
    <property type="term" value="C:small-subunit processome"/>
    <property type="evidence" value="ECO:0007669"/>
    <property type="project" value="InterPro"/>
</dbReference>
<evidence type="ECO:0000256" key="2">
    <source>
        <dbReference type="ARBA" id="ARBA00009211"/>
    </source>
</evidence>
<comment type="similarity">
    <text evidence="2">Belongs to the NOP5/NOP56 family.</text>
</comment>
<evidence type="ECO:0000256" key="1">
    <source>
        <dbReference type="ARBA" id="ARBA00004604"/>
    </source>
</evidence>
<evidence type="ECO:0000313" key="8">
    <source>
        <dbReference type="Proteomes" id="UP001154329"/>
    </source>
</evidence>
<dbReference type="SUPFAM" id="SSF89124">
    <property type="entry name" value="Nop domain"/>
    <property type="match status" value="1"/>
</dbReference>
<name>A0A9P0INF1_APHGO</name>
<dbReference type="Gene3D" id="1.10.246.90">
    <property type="entry name" value="Nop domain"/>
    <property type="match status" value="1"/>
</dbReference>
<dbReference type="GO" id="GO:0042254">
    <property type="term" value="P:ribosome biogenesis"/>
    <property type="evidence" value="ECO:0007669"/>
    <property type="project" value="UniProtKB-KW"/>
</dbReference>
<dbReference type="OrthoDB" id="6780543at2759"/>
<feature type="compositionally biased region" description="Low complexity" evidence="5">
    <location>
        <begin position="546"/>
        <end position="557"/>
    </location>
</feature>
<feature type="region of interest" description="Disordered" evidence="5">
    <location>
        <begin position="457"/>
        <end position="610"/>
    </location>
</feature>
<feature type="domain" description="Nop" evidence="6">
    <location>
        <begin position="281"/>
        <end position="401"/>
    </location>
</feature>
<dbReference type="InterPro" id="IPR012974">
    <property type="entry name" value="NOP58/56_N"/>
</dbReference>
<reference evidence="7" key="2">
    <citation type="submission" date="2022-10" db="EMBL/GenBank/DDBJ databases">
        <authorList>
            <consortium name="ENA_rothamsted_submissions"/>
            <consortium name="culmorum"/>
            <person name="King R."/>
        </authorList>
    </citation>
    <scope>NUCLEOTIDE SEQUENCE</scope>
</reference>
<comment type="subcellular location">
    <subcellularLocation>
        <location evidence="1">Nucleus</location>
        <location evidence="1">Nucleolus</location>
    </subcellularLocation>
</comment>